<reference evidence="5" key="1">
    <citation type="submission" date="2023-06" db="EMBL/GenBank/DDBJ databases">
        <title>Genome-scale phylogeny and comparative genomics of the fungal order Sordariales.</title>
        <authorList>
            <consortium name="Lawrence Berkeley National Laboratory"/>
            <person name="Hensen N."/>
            <person name="Bonometti L."/>
            <person name="Westerberg I."/>
            <person name="Brannstrom I.O."/>
            <person name="Guillou S."/>
            <person name="Cros-Aarteil S."/>
            <person name="Calhoun S."/>
            <person name="Haridas S."/>
            <person name="Kuo A."/>
            <person name="Mondo S."/>
            <person name="Pangilinan J."/>
            <person name="Riley R."/>
            <person name="Labutti K."/>
            <person name="Andreopoulos B."/>
            <person name="Lipzen A."/>
            <person name="Chen C."/>
            <person name="Yanf M."/>
            <person name="Daum C."/>
            <person name="Ng V."/>
            <person name="Clum A."/>
            <person name="Steindorff A."/>
            <person name="Ohm R."/>
            <person name="Martin F."/>
            <person name="Silar P."/>
            <person name="Natvig D."/>
            <person name="Lalanne C."/>
            <person name="Gautier V."/>
            <person name="Ament-Velasquez S.L."/>
            <person name="Kruys A."/>
            <person name="Hutchinson M.I."/>
            <person name="Powell A.J."/>
            <person name="Barry K."/>
            <person name="Miller A.N."/>
            <person name="Grigoriev I.V."/>
            <person name="Debuchy R."/>
            <person name="Gladieux P."/>
            <person name="Thoren M.H."/>
            <person name="Johannesson H."/>
        </authorList>
    </citation>
    <scope>NUCLEOTIDE SEQUENCE</scope>
    <source>
        <strain evidence="5">8032-3</strain>
    </source>
</reference>
<dbReference type="PANTHER" id="PTHR47572">
    <property type="entry name" value="LIPOPROTEIN-RELATED"/>
    <property type="match status" value="1"/>
</dbReference>
<feature type="signal peptide" evidence="3">
    <location>
        <begin position="1"/>
        <end position="20"/>
    </location>
</feature>
<feature type="chain" id="PRO_5042475598" evidence="3">
    <location>
        <begin position="21"/>
        <end position="501"/>
    </location>
</feature>
<dbReference type="InterPro" id="IPR011041">
    <property type="entry name" value="Quinoprot_gluc/sorb_DH_b-prop"/>
</dbReference>
<dbReference type="PROSITE" id="PS51257">
    <property type="entry name" value="PROKAR_LIPOPROTEIN"/>
    <property type="match status" value="1"/>
</dbReference>
<feature type="transmembrane region" description="Helical" evidence="2">
    <location>
        <begin position="480"/>
        <end position="500"/>
    </location>
</feature>
<gene>
    <name evidence="5" type="ORF">QBC33DRAFT_167741</name>
</gene>
<name>A0AAJ0FL48_9PEZI</name>
<evidence type="ECO:0000313" key="6">
    <source>
        <dbReference type="Proteomes" id="UP001244011"/>
    </source>
</evidence>
<dbReference type="EMBL" id="MU838998">
    <property type="protein sequence ID" value="KAK1771792.1"/>
    <property type="molecule type" value="Genomic_DNA"/>
</dbReference>
<keyword evidence="2" id="KW-0812">Transmembrane</keyword>
<evidence type="ECO:0000256" key="2">
    <source>
        <dbReference type="SAM" id="Phobius"/>
    </source>
</evidence>
<dbReference type="Pfam" id="PF22807">
    <property type="entry name" value="TrAA12"/>
    <property type="match status" value="1"/>
</dbReference>
<keyword evidence="2" id="KW-1133">Transmembrane helix</keyword>
<dbReference type="InterPro" id="IPR011042">
    <property type="entry name" value="6-blade_b-propeller_TolB-like"/>
</dbReference>
<dbReference type="PANTHER" id="PTHR47572:SF4">
    <property type="entry name" value="LACTONASE DRP35"/>
    <property type="match status" value="1"/>
</dbReference>
<dbReference type="SUPFAM" id="SSF50952">
    <property type="entry name" value="Soluble quinoprotein glucose dehydrogenase"/>
    <property type="match status" value="1"/>
</dbReference>
<feature type="region of interest" description="Disordered" evidence="1">
    <location>
        <begin position="437"/>
        <end position="463"/>
    </location>
</feature>
<dbReference type="AlphaFoldDB" id="A0AAJ0FL48"/>
<dbReference type="Proteomes" id="UP001244011">
    <property type="component" value="Unassembled WGS sequence"/>
</dbReference>
<feature type="domain" description="Pyrroloquinoline quinone-dependent pyranose dehydrogenase beta-propeller" evidence="4">
    <location>
        <begin position="45"/>
        <end position="432"/>
    </location>
</feature>
<dbReference type="Gene3D" id="2.120.10.30">
    <property type="entry name" value="TolB, C-terminal domain"/>
    <property type="match status" value="1"/>
</dbReference>
<evidence type="ECO:0000256" key="1">
    <source>
        <dbReference type="SAM" id="MobiDB-lite"/>
    </source>
</evidence>
<evidence type="ECO:0000256" key="3">
    <source>
        <dbReference type="SAM" id="SignalP"/>
    </source>
</evidence>
<proteinExistence type="predicted"/>
<keyword evidence="6" id="KW-1185">Reference proteome</keyword>
<dbReference type="InterPro" id="IPR051262">
    <property type="entry name" value="SMP-30/CGR1_Lactonase"/>
</dbReference>
<accession>A0AAJ0FL48</accession>
<dbReference type="GeneID" id="85305479"/>
<keyword evidence="2" id="KW-0472">Membrane</keyword>
<comment type="caution">
    <text evidence="5">The sequence shown here is derived from an EMBL/GenBank/DDBJ whole genome shotgun (WGS) entry which is preliminary data.</text>
</comment>
<evidence type="ECO:0000259" key="4">
    <source>
        <dbReference type="Pfam" id="PF22807"/>
    </source>
</evidence>
<feature type="compositionally biased region" description="Gly residues" evidence="1">
    <location>
        <begin position="439"/>
        <end position="456"/>
    </location>
</feature>
<dbReference type="RefSeq" id="XP_060288005.1">
    <property type="nucleotide sequence ID" value="XM_060422292.1"/>
</dbReference>
<evidence type="ECO:0000313" key="5">
    <source>
        <dbReference type="EMBL" id="KAK1771792.1"/>
    </source>
</evidence>
<protein>
    <submittedName>
        <fullName evidence="5">Soluble quino protein glucose dehydrogenase</fullName>
    </submittedName>
</protein>
<dbReference type="InterPro" id="IPR054539">
    <property type="entry name" value="Beta-prop_PDH"/>
</dbReference>
<sequence>MFYQHLRLAVIAALLHSGRCQTQTSTSSASGACPTVLTPSYSAPVVGSGYVAQLIVKGLKKPRGLLFDSNGALLVVQQGTGIVHVTFSDNGGTCLVVKKTTKLIDDSNLNHGIELSGDGRTLYASSSNEVYSWAYDPEAISVSDTKQTLVGNMSNSDHVTRTLLLSRKAPGMLLVSRGSAENMDEGAAELSTGRSEIRAFNISDAADGKPYDYPSQGKLIGWGLRNSVGVAEHPVTGGIYSVENSADQLQRSGKDIHEDNPGEEMNFHGFLNGSTESQGGNYGYPHCFALWNKNVPDVGGMKVGSQFALEQSATLNDTTCADDYVAPRLTFQAHMAPLDIKFTKDGSLAYITFHGSWNRNKPAGYKLSAVSFAGGEPVEPADSTKAAVDVLSNGDNSACPGACFRPAGLAIDGEGRIFMTSDATGEIYVLRRAEVSASGTGGGGGGTSTGGGGGGTLVTSTSKNSPNAAAGMGVARGENGLLLVSLTIALSAVSGAFFAIA</sequence>
<organism evidence="5 6">
    <name type="scientific">Phialemonium atrogriseum</name>
    <dbReference type="NCBI Taxonomy" id="1093897"/>
    <lineage>
        <taxon>Eukaryota</taxon>
        <taxon>Fungi</taxon>
        <taxon>Dikarya</taxon>
        <taxon>Ascomycota</taxon>
        <taxon>Pezizomycotina</taxon>
        <taxon>Sordariomycetes</taxon>
        <taxon>Sordariomycetidae</taxon>
        <taxon>Cephalothecales</taxon>
        <taxon>Cephalothecaceae</taxon>
        <taxon>Phialemonium</taxon>
    </lineage>
</organism>
<keyword evidence="3" id="KW-0732">Signal</keyword>